<dbReference type="SUPFAM" id="SSF52540">
    <property type="entry name" value="P-loop containing nucleoside triphosphate hydrolases"/>
    <property type="match status" value="2"/>
</dbReference>
<dbReference type="PROSITE" id="PS00211">
    <property type="entry name" value="ABC_TRANSPORTER_1"/>
    <property type="match status" value="1"/>
</dbReference>
<dbReference type="CDD" id="cd03216">
    <property type="entry name" value="ABC_Carb_Monos_I"/>
    <property type="match status" value="1"/>
</dbReference>
<evidence type="ECO:0000256" key="2">
    <source>
        <dbReference type="ARBA" id="ARBA00022475"/>
    </source>
</evidence>
<dbReference type="Gene3D" id="3.40.50.300">
    <property type="entry name" value="P-loop containing nucleotide triphosphate hydrolases"/>
    <property type="match status" value="2"/>
</dbReference>
<proteinExistence type="predicted"/>
<evidence type="ECO:0000256" key="1">
    <source>
        <dbReference type="ARBA" id="ARBA00022448"/>
    </source>
</evidence>
<dbReference type="NCBIfam" id="NF040905">
    <property type="entry name" value="GguA"/>
    <property type="match status" value="1"/>
</dbReference>
<keyword evidence="3" id="KW-0762">Sugar transport</keyword>
<feature type="domain" description="ABC transporter" evidence="9">
    <location>
        <begin position="8"/>
        <end position="245"/>
    </location>
</feature>
<evidence type="ECO:0000313" key="10">
    <source>
        <dbReference type="EMBL" id="UWP79526.1"/>
    </source>
</evidence>
<reference evidence="10" key="1">
    <citation type="submission" date="2021-04" db="EMBL/GenBank/DDBJ databases">
        <authorList>
            <person name="Hartkoorn R.C."/>
            <person name="Beaudoing E."/>
            <person name="Hot D."/>
        </authorList>
    </citation>
    <scope>NUCLEOTIDE SEQUENCE</scope>
    <source>
        <strain evidence="10">NRRL B-16292</strain>
    </source>
</reference>
<dbReference type="Proteomes" id="UP001059617">
    <property type="component" value="Chromosome"/>
</dbReference>
<reference evidence="10" key="2">
    <citation type="submission" date="2022-09" db="EMBL/GenBank/DDBJ databases">
        <title>Biosynthetic gene clusters of Dactylosporangioum fulvum.</title>
        <authorList>
            <person name="Caradec T."/>
        </authorList>
    </citation>
    <scope>NUCLEOTIDE SEQUENCE</scope>
    <source>
        <strain evidence="10">NRRL B-16292</strain>
    </source>
</reference>
<evidence type="ECO:0000259" key="9">
    <source>
        <dbReference type="PROSITE" id="PS50893"/>
    </source>
</evidence>
<dbReference type="InterPro" id="IPR003439">
    <property type="entry name" value="ABC_transporter-like_ATP-bd"/>
</dbReference>
<dbReference type="InterPro" id="IPR027417">
    <property type="entry name" value="P-loop_NTPase"/>
</dbReference>
<name>A0ABY5VUR2_9ACTN</name>
<keyword evidence="7" id="KW-1278">Translocase</keyword>
<dbReference type="PROSITE" id="PS50893">
    <property type="entry name" value="ABC_TRANSPORTER_2"/>
    <property type="match status" value="2"/>
</dbReference>
<keyword evidence="2" id="KW-1003">Cell membrane</keyword>
<dbReference type="InterPro" id="IPR050107">
    <property type="entry name" value="ABC_carbohydrate_import_ATPase"/>
</dbReference>
<dbReference type="Pfam" id="PF00005">
    <property type="entry name" value="ABC_tran"/>
    <property type="match status" value="2"/>
</dbReference>
<accession>A0ABY5VUR2</accession>
<dbReference type="InterPro" id="IPR017871">
    <property type="entry name" value="ABC_transporter-like_CS"/>
</dbReference>
<keyword evidence="5" id="KW-0547">Nucleotide-binding</keyword>
<sequence>MGSAPPLLEMRSITKEFPGVKALSDVNLVVRPGEIHAICGENGAGKSTLMKVLSGVYPYGSYSGSIVYQGSESRFSDIRASEHAGIVIIHQELALVPGMSITENIFMGNEPRRFGRIDWKAANSKALELMALVGLKEDPDTLIKDIGVGKQQLVEIAKAFAKDVKLLILDEPTAALNEADSRHLLDLLRGFKQRGITSIMISHKLNEIEAIADSITILRDGRTIETIDVKGEGADEDRIVRGMVGRDLNSRFPDHTPKIGEVFFEVRDWTVRHPISAERLVCKNSSFTVRRGEIVGFAGLMGAGRTELAMSLFGRSYGVYLGGRVFKDGKEIELKSVADAIDHGLAYVSEDRKAIGLNLLDDIKTSVVSAKLSKITKHGVLDEALQYREAEHYRKSLRIKTPTVDEGVTKLSGGNQQKVVLAKWMFTDPDLLILDEPTRGIDVGAKFEIYGIIQRLADEGKGVIVISSELPELIGLCDRIYTVFEGTITGEIARRDADPETLMKQMTSMKKMPTP</sequence>
<evidence type="ECO:0000256" key="3">
    <source>
        <dbReference type="ARBA" id="ARBA00022597"/>
    </source>
</evidence>
<feature type="domain" description="ABC transporter" evidence="9">
    <location>
        <begin position="266"/>
        <end position="510"/>
    </location>
</feature>
<gene>
    <name evidence="10" type="primary">gguA</name>
    <name evidence="10" type="ORF">Dfulv_30710</name>
</gene>
<dbReference type="CDD" id="cd03215">
    <property type="entry name" value="ABC_Carb_Monos_II"/>
    <property type="match status" value="1"/>
</dbReference>
<evidence type="ECO:0000256" key="6">
    <source>
        <dbReference type="ARBA" id="ARBA00022840"/>
    </source>
</evidence>
<evidence type="ECO:0000256" key="4">
    <source>
        <dbReference type="ARBA" id="ARBA00022737"/>
    </source>
</evidence>
<dbReference type="RefSeq" id="WP_259857284.1">
    <property type="nucleotide sequence ID" value="NZ_BAAAST010000072.1"/>
</dbReference>
<evidence type="ECO:0000256" key="8">
    <source>
        <dbReference type="ARBA" id="ARBA00023136"/>
    </source>
</evidence>
<keyword evidence="4" id="KW-0677">Repeat</keyword>
<dbReference type="PANTHER" id="PTHR43790:SF1">
    <property type="entry name" value="XYLOSE IMPORT ATP-BINDING PROTEIN XYLG"/>
    <property type="match status" value="1"/>
</dbReference>
<keyword evidence="1" id="KW-0813">Transport</keyword>
<dbReference type="SMART" id="SM00382">
    <property type="entry name" value="AAA"/>
    <property type="match status" value="2"/>
</dbReference>
<protein>
    <submittedName>
        <fullName evidence="10">Sugar ABC transporter ATP-binding protein</fullName>
    </submittedName>
</protein>
<keyword evidence="11" id="KW-1185">Reference proteome</keyword>
<organism evidence="10 11">
    <name type="scientific">Dactylosporangium fulvum</name>
    <dbReference type="NCBI Taxonomy" id="53359"/>
    <lineage>
        <taxon>Bacteria</taxon>
        <taxon>Bacillati</taxon>
        <taxon>Actinomycetota</taxon>
        <taxon>Actinomycetes</taxon>
        <taxon>Micromonosporales</taxon>
        <taxon>Micromonosporaceae</taxon>
        <taxon>Dactylosporangium</taxon>
    </lineage>
</organism>
<dbReference type="PANTHER" id="PTHR43790">
    <property type="entry name" value="CARBOHYDRATE TRANSPORT ATP-BINDING PROTEIN MG119-RELATED"/>
    <property type="match status" value="1"/>
</dbReference>
<evidence type="ECO:0000313" key="11">
    <source>
        <dbReference type="Proteomes" id="UP001059617"/>
    </source>
</evidence>
<dbReference type="EMBL" id="CP073720">
    <property type="protein sequence ID" value="UWP79526.1"/>
    <property type="molecule type" value="Genomic_DNA"/>
</dbReference>
<dbReference type="GO" id="GO:0005524">
    <property type="term" value="F:ATP binding"/>
    <property type="evidence" value="ECO:0007669"/>
    <property type="project" value="UniProtKB-KW"/>
</dbReference>
<keyword evidence="8" id="KW-0472">Membrane</keyword>
<dbReference type="InterPro" id="IPR053466">
    <property type="entry name" value="L-arabinose_ABC_transporter"/>
</dbReference>
<evidence type="ECO:0000256" key="7">
    <source>
        <dbReference type="ARBA" id="ARBA00022967"/>
    </source>
</evidence>
<dbReference type="InterPro" id="IPR003593">
    <property type="entry name" value="AAA+_ATPase"/>
</dbReference>
<evidence type="ECO:0000256" key="5">
    <source>
        <dbReference type="ARBA" id="ARBA00022741"/>
    </source>
</evidence>
<keyword evidence="6 10" id="KW-0067">ATP-binding</keyword>